<dbReference type="EMBL" id="JAHUZB010000003">
    <property type="protein sequence ID" value="MBV7390588.1"/>
    <property type="molecule type" value="Genomic_DNA"/>
</dbReference>
<dbReference type="RefSeq" id="WP_218325647.1">
    <property type="nucleotide sequence ID" value="NZ_JAHUZB010000003.1"/>
</dbReference>
<dbReference type="Proteomes" id="UP000774130">
    <property type="component" value="Unassembled WGS sequence"/>
</dbReference>
<comment type="caution">
    <text evidence="2">The sequence shown here is derived from an EMBL/GenBank/DDBJ whole genome shotgun (WGS) entry which is preliminary data.</text>
</comment>
<keyword evidence="2" id="KW-0418">Kinase</keyword>
<evidence type="ECO:0000313" key="3">
    <source>
        <dbReference type="Proteomes" id="UP000774130"/>
    </source>
</evidence>
<dbReference type="PANTHER" id="PTHR38594">
    <property type="entry name" value="PEP-DEPENDENT DIHYDROXYACETONE KINASE, PHOSPHORYL DONOR SUBUNIT DHAM"/>
    <property type="match status" value="1"/>
</dbReference>
<dbReference type="GO" id="GO:0016301">
    <property type="term" value="F:kinase activity"/>
    <property type="evidence" value="ECO:0007669"/>
    <property type="project" value="UniProtKB-KW"/>
</dbReference>
<dbReference type="Pfam" id="PF03610">
    <property type="entry name" value="EIIA-man"/>
    <property type="match status" value="1"/>
</dbReference>
<dbReference type="PROSITE" id="PS51096">
    <property type="entry name" value="PTS_EIIA_TYPE_4"/>
    <property type="match status" value="1"/>
</dbReference>
<organism evidence="2 3">
    <name type="scientific">Enterococcus alishanensis</name>
    <dbReference type="NCBI Taxonomy" id="1303817"/>
    <lineage>
        <taxon>Bacteria</taxon>
        <taxon>Bacillati</taxon>
        <taxon>Bacillota</taxon>
        <taxon>Bacilli</taxon>
        <taxon>Lactobacillales</taxon>
        <taxon>Enterococcaceae</taxon>
        <taxon>Enterococcus</taxon>
    </lineage>
</organism>
<evidence type="ECO:0000313" key="2">
    <source>
        <dbReference type="EMBL" id="MBV7390588.1"/>
    </source>
</evidence>
<dbReference type="NCBIfam" id="TIGR02364">
    <property type="entry name" value="dha_pts"/>
    <property type="match status" value="1"/>
</dbReference>
<keyword evidence="2" id="KW-0808">Transferase</keyword>
<keyword evidence="3" id="KW-1185">Reference proteome</keyword>
<sequence>MTVYGIVIASHVAEIAEGTKKLVEQVASNVPVTIAGGLPDDGIGTSIETIQSAIEKNPADEILAFYDIGSAKMNLEVCCELVDKKVQIFDCPIVEGTYSAAALAEVGVSIDEIQKQLQALVIK</sequence>
<protein>
    <submittedName>
        <fullName evidence="2">PTS-dependent dihydroxyacetone kinase phosphotransferase subunit DhaM</fullName>
    </submittedName>
</protein>
<reference evidence="2 3" key="1">
    <citation type="submission" date="2021-06" db="EMBL/GenBank/DDBJ databases">
        <title>Enterococcus alishanensis sp. nov., a novel lactic acid bacterium isolated from fresh coffee beans.</title>
        <authorList>
            <person name="Chen Y.-S."/>
        </authorList>
    </citation>
    <scope>NUCLEOTIDE SEQUENCE [LARGE SCALE GENOMIC DNA]</scope>
    <source>
        <strain evidence="2 3">ALS3</strain>
    </source>
</reference>
<dbReference type="PANTHER" id="PTHR38594:SF1">
    <property type="entry name" value="PEP-DEPENDENT DIHYDROXYACETONE KINASE, PHOSPHORYL DONOR SUBUNIT DHAM"/>
    <property type="match status" value="1"/>
</dbReference>
<feature type="domain" description="PTS EIIA type-4" evidence="1">
    <location>
        <begin position="3"/>
        <end position="123"/>
    </location>
</feature>
<proteinExistence type="predicted"/>
<dbReference type="InterPro" id="IPR004701">
    <property type="entry name" value="PTS_EIIA_man-typ"/>
</dbReference>
<evidence type="ECO:0000259" key="1">
    <source>
        <dbReference type="PROSITE" id="PS51096"/>
    </source>
</evidence>
<accession>A0ABS6TCF3</accession>
<dbReference type="InterPro" id="IPR039643">
    <property type="entry name" value="DhaM"/>
</dbReference>
<name>A0ABS6TCF3_9ENTE</name>
<dbReference type="InterPro" id="IPR012844">
    <property type="entry name" value="DhaM_N"/>
</dbReference>
<gene>
    <name evidence="2" type="ORF">KUA55_07845</name>
</gene>